<sequence>MKAAFEYADVNEVAGRFNNKSKSAGKDCLKLFCERYILSVRNLEQCSFARAMGFNEVQVTKFYNNLKNCCLEKKFPVHRKSNMYETVTSTVPH</sequence>
<dbReference type="Proteomes" id="UP000499080">
    <property type="component" value="Unassembled WGS sequence"/>
</dbReference>
<keyword evidence="2" id="KW-1185">Reference proteome</keyword>
<dbReference type="OrthoDB" id="8196103at2759"/>
<dbReference type="AlphaFoldDB" id="A0A4Y2DGB3"/>
<dbReference type="EMBL" id="BGPR01000345">
    <property type="protein sequence ID" value="GBM14595.1"/>
    <property type="molecule type" value="Genomic_DNA"/>
</dbReference>
<evidence type="ECO:0000313" key="2">
    <source>
        <dbReference type="Proteomes" id="UP000499080"/>
    </source>
</evidence>
<comment type="caution">
    <text evidence="1">The sequence shown here is derived from an EMBL/GenBank/DDBJ whole genome shotgun (WGS) entry which is preliminary data.</text>
</comment>
<protein>
    <submittedName>
        <fullName evidence="1">Uncharacterized protein</fullName>
    </submittedName>
</protein>
<gene>
    <name evidence="1" type="ORF">AVEN_34999_1</name>
</gene>
<accession>A0A4Y2DGB3</accession>
<reference evidence="1 2" key="1">
    <citation type="journal article" date="2019" name="Sci. Rep.">
        <title>Orb-weaving spider Araneus ventricosus genome elucidates the spidroin gene catalogue.</title>
        <authorList>
            <person name="Kono N."/>
            <person name="Nakamura H."/>
            <person name="Ohtoshi R."/>
            <person name="Moran D.A.P."/>
            <person name="Shinohara A."/>
            <person name="Yoshida Y."/>
            <person name="Fujiwara M."/>
            <person name="Mori M."/>
            <person name="Tomita M."/>
            <person name="Arakawa K."/>
        </authorList>
    </citation>
    <scope>NUCLEOTIDE SEQUENCE [LARGE SCALE GENOMIC DNA]</scope>
</reference>
<proteinExistence type="predicted"/>
<evidence type="ECO:0000313" key="1">
    <source>
        <dbReference type="EMBL" id="GBM14595.1"/>
    </source>
</evidence>
<organism evidence="1 2">
    <name type="scientific">Araneus ventricosus</name>
    <name type="common">Orbweaver spider</name>
    <name type="synonym">Epeira ventricosa</name>
    <dbReference type="NCBI Taxonomy" id="182803"/>
    <lineage>
        <taxon>Eukaryota</taxon>
        <taxon>Metazoa</taxon>
        <taxon>Ecdysozoa</taxon>
        <taxon>Arthropoda</taxon>
        <taxon>Chelicerata</taxon>
        <taxon>Arachnida</taxon>
        <taxon>Araneae</taxon>
        <taxon>Araneomorphae</taxon>
        <taxon>Entelegynae</taxon>
        <taxon>Araneoidea</taxon>
        <taxon>Araneidae</taxon>
        <taxon>Araneus</taxon>
    </lineage>
</organism>
<name>A0A4Y2DGB3_ARAVE</name>